<dbReference type="AlphaFoldDB" id="A0A5C0XR67"/>
<dbReference type="OrthoDB" id="101020at2157"/>
<dbReference type="RefSeq" id="WP_011011763.1">
    <property type="nucleotide sequence ID" value="NC_003413.1"/>
</dbReference>
<dbReference type="GeneID" id="41712445"/>
<accession>A0A5C0XR67</accession>
<name>A0A5C0XR67_PYRFU</name>
<dbReference type="SMR" id="A0A5C0XR67"/>
<evidence type="ECO:0000313" key="2">
    <source>
        <dbReference type="Proteomes" id="UP000324354"/>
    </source>
</evidence>
<gene>
    <name evidence="1" type="ORF">PFDSM3638_03210</name>
</gene>
<evidence type="ECO:0000313" key="1">
    <source>
        <dbReference type="EMBL" id="QEK78344.1"/>
    </source>
</evidence>
<reference evidence="1 2" key="1">
    <citation type="submission" date="2017-08" db="EMBL/GenBank/DDBJ databases">
        <title>Resequencing and Reannotation of the genome of Pyrococcus furiosus type strain DSM3638.</title>
        <authorList>
            <person name="Reichelt R.M."/>
            <person name="Bunk B."/>
        </authorList>
    </citation>
    <scope>NUCLEOTIDE SEQUENCE [LARGE SCALE GENOMIC DNA]</scope>
    <source>
        <strain evidence="1 2">DSM 3638</strain>
    </source>
</reference>
<proteinExistence type="predicted"/>
<organism evidence="1 2">
    <name type="scientific">Pyrococcus furiosus (strain ATCC 43587 / DSM 3638 / JCM 8422 / Vc1)</name>
    <dbReference type="NCBI Taxonomy" id="186497"/>
    <lineage>
        <taxon>Archaea</taxon>
        <taxon>Methanobacteriati</taxon>
        <taxon>Methanobacteriota</taxon>
        <taxon>Thermococci</taxon>
        <taxon>Thermococcales</taxon>
        <taxon>Thermococcaceae</taxon>
        <taxon>Pyrococcus</taxon>
    </lineage>
</organism>
<dbReference type="Proteomes" id="UP000324354">
    <property type="component" value="Chromosome"/>
</dbReference>
<dbReference type="EMBL" id="CP023154">
    <property type="protein sequence ID" value="QEK78344.1"/>
    <property type="molecule type" value="Genomic_DNA"/>
</dbReference>
<sequence length="120" mass="13395">MGGWIRNIGRYLSYLVDDTFEEYAYDVVDGIAKARTQEELLEGVYKALRLAPKLKKKAESKGCPPPRIPSPEDIEALEEKVEQLSNPKDLRKLAVSLALWAFASWNNCPKKGKGTEGGVE</sequence>
<dbReference type="GeneID" id="13302451"/>
<protein>
    <submittedName>
        <fullName evidence="1">Uncharacterized protein</fullName>
    </submittedName>
</protein>